<reference evidence="1" key="2">
    <citation type="submission" date="2021-01" db="UniProtKB">
        <authorList>
            <consortium name="EnsemblPlants"/>
        </authorList>
    </citation>
    <scope>IDENTIFICATION</scope>
</reference>
<name>A0A7N2MFI7_QUELO</name>
<proteinExistence type="predicted"/>
<reference evidence="1 2" key="1">
    <citation type="journal article" date="2016" name="G3 (Bethesda)">
        <title>First Draft Assembly and Annotation of the Genome of a California Endemic Oak Quercus lobata Nee (Fagaceae).</title>
        <authorList>
            <person name="Sork V.L."/>
            <person name="Fitz-Gibbon S.T."/>
            <person name="Puiu D."/>
            <person name="Crepeau M."/>
            <person name="Gugger P.F."/>
            <person name="Sherman R."/>
            <person name="Stevens K."/>
            <person name="Langley C.H."/>
            <person name="Pellegrini M."/>
            <person name="Salzberg S.L."/>
        </authorList>
    </citation>
    <scope>NUCLEOTIDE SEQUENCE [LARGE SCALE GENOMIC DNA]</scope>
    <source>
        <strain evidence="1 2">cv. SW786</strain>
    </source>
</reference>
<keyword evidence="2" id="KW-1185">Reference proteome</keyword>
<protein>
    <submittedName>
        <fullName evidence="1">Uncharacterized protein</fullName>
    </submittedName>
</protein>
<dbReference type="Gramene" id="QL08p062901:mrna">
    <property type="protein sequence ID" value="QL08p062901:mrna"/>
    <property type="gene ID" value="QL08p062901"/>
</dbReference>
<sequence length="101" mass="11823">MENGFNVLSFNEGSILSVNLTNIQRSCGAQDRSHSLGLEKDEEIAKNLKKYKAEDQDVSMLLSEKDREKHRMLKNERNKWVNEWEQLNEVEIKEILDVSEE</sequence>
<dbReference type="AlphaFoldDB" id="A0A7N2MFI7"/>
<dbReference type="InParanoid" id="A0A7N2MFI7"/>
<dbReference type="EMBL" id="LRBV02000008">
    <property type="status" value="NOT_ANNOTATED_CDS"/>
    <property type="molecule type" value="Genomic_DNA"/>
</dbReference>
<dbReference type="EnsemblPlants" id="QL08p062901:mrna">
    <property type="protein sequence ID" value="QL08p062901:mrna"/>
    <property type="gene ID" value="QL08p062901"/>
</dbReference>
<evidence type="ECO:0000313" key="1">
    <source>
        <dbReference type="EnsemblPlants" id="QL08p062901:mrna"/>
    </source>
</evidence>
<organism evidence="1 2">
    <name type="scientific">Quercus lobata</name>
    <name type="common">Valley oak</name>
    <dbReference type="NCBI Taxonomy" id="97700"/>
    <lineage>
        <taxon>Eukaryota</taxon>
        <taxon>Viridiplantae</taxon>
        <taxon>Streptophyta</taxon>
        <taxon>Embryophyta</taxon>
        <taxon>Tracheophyta</taxon>
        <taxon>Spermatophyta</taxon>
        <taxon>Magnoliopsida</taxon>
        <taxon>eudicotyledons</taxon>
        <taxon>Gunneridae</taxon>
        <taxon>Pentapetalae</taxon>
        <taxon>rosids</taxon>
        <taxon>fabids</taxon>
        <taxon>Fagales</taxon>
        <taxon>Fagaceae</taxon>
        <taxon>Quercus</taxon>
    </lineage>
</organism>
<accession>A0A7N2MFI7</accession>
<evidence type="ECO:0000313" key="2">
    <source>
        <dbReference type="Proteomes" id="UP000594261"/>
    </source>
</evidence>
<dbReference type="Proteomes" id="UP000594261">
    <property type="component" value="Chromosome 8"/>
</dbReference>